<keyword evidence="3" id="KW-1185">Reference proteome</keyword>
<dbReference type="EMBL" id="JBHTAX010000001">
    <property type="protein sequence ID" value="MFC7190774.1"/>
    <property type="molecule type" value="Genomic_DNA"/>
</dbReference>
<organism evidence="2 3">
    <name type="scientific">Halocatena marina</name>
    <dbReference type="NCBI Taxonomy" id="2934937"/>
    <lineage>
        <taxon>Archaea</taxon>
        <taxon>Methanobacteriati</taxon>
        <taxon>Methanobacteriota</taxon>
        <taxon>Stenosarchaea group</taxon>
        <taxon>Halobacteria</taxon>
        <taxon>Halobacteriales</taxon>
        <taxon>Natronomonadaceae</taxon>
        <taxon>Halocatena</taxon>
    </lineage>
</organism>
<dbReference type="GeneID" id="76200425"/>
<feature type="transmembrane region" description="Helical" evidence="1">
    <location>
        <begin position="16"/>
        <end position="37"/>
    </location>
</feature>
<keyword evidence="1" id="KW-0812">Transmembrane</keyword>
<protein>
    <submittedName>
        <fullName evidence="2">Uncharacterized protein</fullName>
    </submittedName>
</protein>
<dbReference type="Proteomes" id="UP001596417">
    <property type="component" value="Unassembled WGS sequence"/>
</dbReference>
<proteinExistence type="predicted"/>
<keyword evidence="1" id="KW-0472">Membrane</keyword>
<dbReference type="RefSeq" id="WP_264555936.1">
    <property type="nucleotide sequence ID" value="NZ_CP109979.1"/>
</dbReference>
<reference evidence="2 3" key="1">
    <citation type="journal article" date="2019" name="Int. J. Syst. Evol. Microbiol.">
        <title>The Global Catalogue of Microorganisms (GCM) 10K type strain sequencing project: providing services to taxonomists for standard genome sequencing and annotation.</title>
        <authorList>
            <consortium name="The Broad Institute Genomics Platform"/>
            <consortium name="The Broad Institute Genome Sequencing Center for Infectious Disease"/>
            <person name="Wu L."/>
            <person name="Ma J."/>
        </authorList>
    </citation>
    <scope>NUCLEOTIDE SEQUENCE [LARGE SCALE GENOMIC DNA]</scope>
    <source>
        <strain evidence="2 3">RDMS1</strain>
    </source>
</reference>
<evidence type="ECO:0000256" key="1">
    <source>
        <dbReference type="SAM" id="Phobius"/>
    </source>
</evidence>
<evidence type="ECO:0000313" key="2">
    <source>
        <dbReference type="EMBL" id="MFC7190774.1"/>
    </source>
</evidence>
<accession>A0ABD5YRX6</accession>
<gene>
    <name evidence="2" type="ORF">ACFQL7_13640</name>
</gene>
<name>A0ABD5YRX6_9EURY</name>
<evidence type="ECO:0000313" key="3">
    <source>
        <dbReference type="Proteomes" id="UP001596417"/>
    </source>
</evidence>
<dbReference type="AlphaFoldDB" id="A0ABD5YRX6"/>
<keyword evidence="1" id="KW-1133">Transmembrane helix</keyword>
<comment type="caution">
    <text evidence="2">The sequence shown here is derived from an EMBL/GenBank/DDBJ whole genome shotgun (WGS) entry which is preliminary data.</text>
</comment>
<sequence>MAILDSVLHFLRGHPLLSGVTVMAVLVFVVVFVRYVLLYGYKRSREETTSADGPDWQRKIVIVAKEVQWVWESKYVEPESRGEAYSIDEVKGEMGLLADKLDRNASNVTANEVPPEFVTMIYETAQKCRSVESCLTGVGQNPQFVEEGTKAVEAAKKLEKAARHHLQS</sequence>